<dbReference type="Pfam" id="PF22516">
    <property type="entry name" value="PreP_C"/>
    <property type="match status" value="1"/>
</dbReference>
<dbReference type="InterPro" id="IPR007863">
    <property type="entry name" value="Peptidase_M16_C"/>
</dbReference>
<dbReference type="STRING" id="1121306.SAMN02745196_02290"/>
<name>A0A1M5XIP6_9CLOT</name>
<dbReference type="PANTHER" id="PTHR43016:SF13">
    <property type="entry name" value="PRESEQUENCE PROTEASE, MITOCHONDRIAL"/>
    <property type="match status" value="1"/>
</dbReference>
<dbReference type="OrthoDB" id="9762027at2"/>
<dbReference type="GO" id="GO:0046872">
    <property type="term" value="F:metal ion binding"/>
    <property type="evidence" value="ECO:0007669"/>
    <property type="project" value="InterPro"/>
</dbReference>
<dbReference type="Pfam" id="PF00675">
    <property type="entry name" value="Peptidase_M16"/>
    <property type="match status" value="1"/>
</dbReference>
<reference evidence="2 3" key="1">
    <citation type="submission" date="2016-11" db="EMBL/GenBank/DDBJ databases">
        <authorList>
            <person name="Jaros S."/>
            <person name="Januszkiewicz K."/>
            <person name="Wedrychowicz H."/>
        </authorList>
    </citation>
    <scope>NUCLEOTIDE SEQUENCE [LARGE SCALE GENOMIC DNA]</scope>
    <source>
        <strain evidence="2 3">DSM 3089</strain>
    </source>
</reference>
<evidence type="ECO:0000259" key="1">
    <source>
        <dbReference type="SMART" id="SM01264"/>
    </source>
</evidence>
<protein>
    <recommendedName>
        <fullName evidence="1">Peptidase M16C associated domain-containing protein</fullName>
    </recommendedName>
</protein>
<dbReference type="AlphaFoldDB" id="A0A1M5XIP6"/>
<dbReference type="InterPro" id="IPR011765">
    <property type="entry name" value="Pept_M16_N"/>
</dbReference>
<organism evidence="2 3">
    <name type="scientific">Clostridium collagenovorans DSM 3089</name>
    <dbReference type="NCBI Taxonomy" id="1121306"/>
    <lineage>
        <taxon>Bacteria</taxon>
        <taxon>Bacillati</taxon>
        <taxon>Bacillota</taxon>
        <taxon>Clostridia</taxon>
        <taxon>Eubacteriales</taxon>
        <taxon>Clostridiaceae</taxon>
        <taxon>Clostridium</taxon>
    </lineage>
</organism>
<dbReference type="InterPro" id="IPR011249">
    <property type="entry name" value="Metalloenz_LuxS/M16"/>
</dbReference>
<keyword evidence="3" id="KW-1185">Reference proteome</keyword>
<dbReference type="Gene3D" id="3.30.830.10">
    <property type="entry name" value="Metalloenzyme, LuxS/M16 peptidase-like"/>
    <property type="match status" value="4"/>
</dbReference>
<dbReference type="RefSeq" id="WP_143147710.1">
    <property type="nucleotide sequence ID" value="NZ_FQXP01000008.1"/>
</dbReference>
<dbReference type="PANTHER" id="PTHR43016">
    <property type="entry name" value="PRESEQUENCE PROTEASE"/>
    <property type="match status" value="1"/>
</dbReference>
<sequence>MKKNRALKLFLSIILIFSYSFTGIIPAFSTKVFAAEQVEFKVGNIYCGFKLTEEKILPNNSGEARVFVHEKSGARLFQLKNEDENKMFSIGFRTPSKNDKGTAHILEHCVLVGGSEKYPIKQLFKELLQVSITKDLNGFTAPDMTVYPFSTTNEKEFNNLMDVYLNMVFKPRLYEDERIFKEEAWHYELNKESDPIKYNGVVYNEMKGSLSALNSKLYNSIMQSLYPDTNYQYVSGGVPSEIPKLSFEELKDFHKEYYHPSNSYIFIYGNTDITSKLGALNNNYLKDYDKSEVNSQVQKQEPFESQRENQYEYIVDEKEDIKNKSVLSLNYAIGTSDNEELTTAFNLINYILFNNPSSPVIKNLNKAGISNVSGVFSTGQYQPFLSIIATNASEEEKDLYKWVIEDSLKDIVQNGIDKEIIKTTINRLELDVRENSGYSSKTGASYNLSILNQWIYDADPMNIFDSQQIIKCLNDSLEGNYLEGIIDKYILKNNHSTLNVMSPVHESTRSHNDEEVVLKEYKESLSKKEIAKLIKDNEELREWQNESESKENLDKIPKVTLNDLNPVVEKTPLKVEQYKGTKILHHPMNTNGVISTNFYFDSSKVHEEQIPYVQLLSDLMGNVGSEEYSINELQKLEQQLSKGISYSAMNFISKDDSNNYTNKFSVSTVVLEKNIDKILKLIAYNIQNSNYSNKSVIKQNLYAIKCNLDNIFSDNPEELAINRNLAYFSQGRAYNENLKGVSYKNFIDNLYENFDQDYEKIIKNIQDVAYRVFNENDLTISVTCDDNAYKIFKKSVNNVLDVLSTDIIESKNYDLQYDSKNEAIPIASRVQYNCQGFNFKKHGYEYNGSMVVMLNMLDLDYLWKNLRVTGGAYGYRIINDRNGDIAIASYRDPRVERTYDVYAGISEYLSNLDISEEEFEKYKISCLYKYYHPLTIYQKVAIADRDYFMGVSEEDRIEELNQILNATIDEVKAYSEMFKKGMDENNKTTVGEKKEIEKSKHLFEKIILLTFK</sequence>
<feature type="domain" description="Peptidase M16C associated" evidence="1">
    <location>
        <begin position="501"/>
        <end position="750"/>
    </location>
</feature>
<dbReference type="EMBL" id="FQXP01000008">
    <property type="protein sequence ID" value="SHH99745.1"/>
    <property type="molecule type" value="Genomic_DNA"/>
</dbReference>
<dbReference type="SMART" id="SM01264">
    <property type="entry name" value="M16C_associated"/>
    <property type="match status" value="1"/>
</dbReference>
<evidence type="ECO:0000313" key="3">
    <source>
        <dbReference type="Proteomes" id="UP000184526"/>
    </source>
</evidence>
<dbReference type="Pfam" id="PF05193">
    <property type="entry name" value="Peptidase_M16_C"/>
    <property type="match status" value="1"/>
</dbReference>
<dbReference type="SUPFAM" id="SSF63411">
    <property type="entry name" value="LuxS/MPP-like metallohydrolase"/>
    <property type="match status" value="4"/>
</dbReference>
<dbReference type="InterPro" id="IPR055130">
    <property type="entry name" value="PreP_C"/>
</dbReference>
<proteinExistence type="predicted"/>
<accession>A0A1M5XIP6</accession>
<dbReference type="GO" id="GO:0016485">
    <property type="term" value="P:protein processing"/>
    <property type="evidence" value="ECO:0007669"/>
    <property type="project" value="TreeGrafter"/>
</dbReference>
<dbReference type="Pfam" id="PF08367">
    <property type="entry name" value="M16C_assoc"/>
    <property type="match status" value="1"/>
</dbReference>
<dbReference type="InterPro" id="IPR013578">
    <property type="entry name" value="Peptidase_M16C_assoc"/>
</dbReference>
<gene>
    <name evidence="2" type="ORF">SAMN02745196_02290</name>
</gene>
<dbReference type="Proteomes" id="UP000184526">
    <property type="component" value="Unassembled WGS sequence"/>
</dbReference>
<evidence type="ECO:0000313" key="2">
    <source>
        <dbReference type="EMBL" id="SHH99745.1"/>
    </source>
</evidence>
<dbReference type="GO" id="GO:0004222">
    <property type="term" value="F:metalloendopeptidase activity"/>
    <property type="evidence" value="ECO:0007669"/>
    <property type="project" value="TreeGrafter"/>
</dbReference>